<proteinExistence type="predicted"/>
<protein>
    <submittedName>
        <fullName evidence="2">Uncharacterized protein</fullName>
    </submittedName>
</protein>
<evidence type="ECO:0000256" key="1">
    <source>
        <dbReference type="SAM" id="SignalP"/>
    </source>
</evidence>
<feature type="signal peptide" evidence="1">
    <location>
        <begin position="1"/>
        <end position="28"/>
    </location>
</feature>
<dbReference type="AlphaFoldDB" id="A0A0A9E0I0"/>
<accession>A0A0A9E0I0</accession>
<organism evidence="2">
    <name type="scientific">Arundo donax</name>
    <name type="common">Giant reed</name>
    <name type="synonym">Donax arundinaceus</name>
    <dbReference type="NCBI Taxonomy" id="35708"/>
    <lineage>
        <taxon>Eukaryota</taxon>
        <taxon>Viridiplantae</taxon>
        <taxon>Streptophyta</taxon>
        <taxon>Embryophyta</taxon>
        <taxon>Tracheophyta</taxon>
        <taxon>Spermatophyta</taxon>
        <taxon>Magnoliopsida</taxon>
        <taxon>Liliopsida</taxon>
        <taxon>Poales</taxon>
        <taxon>Poaceae</taxon>
        <taxon>PACMAD clade</taxon>
        <taxon>Arundinoideae</taxon>
        <taxon>Arundineae</taxon>
        <taxon>Arundo</taxon>
    </lineage>
</organism>
<keyword evidence="1" id="KW-0732">Signal</keyword>
<evidence type="ECO:0000313" key="2">
    <source>
        <dbReference type="EMBL" id="JAD89487.1"/>
    </source>
</evidence>
<sequence length="78" mass="9271">MAFCCGRSDPAHCFSYWFLLLDLTLFQSERIKYGIHTISIVNDITSLKLPFTYHECRNFRNCWKIQSLKVQCVVQCCW</sequence>
<reference evidence="2" key="2">
    <citation type="journal article" date="2015" name="Data Brief">
        <title>Shoot transcriptome of the giant reed, Arundo donax.</title>
        <authorList>
            <person name="Barrero R.A."/>
            <person name="Guerrero F.D."/>
            <person name="Moolhuijzen P."/>
            <person name="Goolsby J.A."/>
            <person name="Tidwell J."/>
            <person name="Bellgard S.E."/>
            <person name="Bellgard M.I."/>
        </authorList>
    </citation>
    <scope>NUCLEOTIDE SEQUENCE</scope>
    <source>
        <tissue evidence="2">Shoot tissue taken approximately 20 cm above the soil surface</tissue>
    </source>
</reference>
<reference evidence="2" key="1">
    <citation type="submission" date="2014-09" db="EMBL/GenBank/DDBJ databases">
        <authorList>
            <person name="Magalhaes I.L.F."/>
            <person name="Oliveira U."/>
            <person name="Santos F.R."/>
            <person name="Vidigal T.H.D.A."/>
            <person name="Brescovit A.D."/>
            <person name="Santos A.J."/>
        </authorList>
    </citation>
    <scope>NUCLEOTIDE SEQUENCE</scope>
    <source>
        <tissue evidence="2">Shoot tissue taken approximately 20 cm above the soil surface</tissue>
    </source>
</reference>
<name>A0A0A9E0I0_ARUDO</name>
<feature type="chain" id="PRO_5002064111" evidence="1">
    <location>
        <begin position="29"/>
        <end position="78"/>
    </location>
</feature>
<dbReference type="EMBL" id="GBRH01208408">
    <property type="protein sequence ID" value="JAD89487.1"/>
    <property type="molecule type" value="Transcribed_RNA"/>
</dbReference>